<dbReference type="EMBL" id="QRVA01000003">
    <property type="protein sequence ID" value="RGS18545.1"/>
    <property type="molecule type" value="Genomic_DNA"/>
</dbReference>
<dbReference type="Proteomes" id="UP000283872">
    <property type="component" value="Unassembled WGS sequence"/>
</dbReference>
<evidence type="ECO:0008006" key="4">
    <source>
        <dbReference type="Google" id="ProtNLM"/>
    </source>
</evidence>
<accession>A0A3E5E2E2</accession>
<evidence type="ECO:0000313" key="2">
    <source>
        <dbReference type="EMBL" id="RGS18545.1"/>
    </source>
</evidence>
<sequence length="353" mass="40161">MKKTVLILSLLALLLGGWVAALWLLPSAVYKGNCQEIRYGVNEGLELVEQDNGTKGKRYVVEDADGNELFTIPLRGCLLDTRFRNGQLRFREQNSKREGFIDRQGMVVFTEDNKNAVPEANRQQAQMLMNGESEEGTKSAADYQPEEPTSRQANAPKAGKTSHLSQVNLKTMAQSNPFYKEASKIMQGKLTETDARRRHTILNYCEHFRTAYTTKDLDFLKQVFSDKALIIVGNVIKPVANDNKCQAEAKVTYAIHSKKDYISRLAKVFTANQKIDLKFSGFRIMRHPTMDGIYGVTLRQQYKSDRYADDGYLFLLWDFRNPSMPLIHMRTWQPAGTVHSGDDVISIQDFNLE</sequence>
<feature type="region of interest" description="Disordered" evidence="1">
    <location>
        <begin position="129"/>
        <end position="162"/>
    </location>
</feature>
<protein>
    <recommendedName>
        <fullName evidence="4">WG repeat-containing protein</fullName>
    </recommendedName>
</protein>
<proteinExistence type="predicted"/>
<organism evidence="2 3">
    <name type="scientific">Segatella copri</name>
    <dbReference type="NCBI Taxonomy" id="165179"/>
    <lineage>
        <taxon>Bacteria</taxon>
        <taxon>Pseudomonadati</taxon>
        <taxon>Bacteroidota</taxon>
        <taxon>Bacteroidia</taxon>
        <taxon>Bacteroidales</taxon>
        <taxon>Prevotellaceae</taxon>
        <taxon>Segatella</taxon>
    </lineage>
</organism>
<evidence type="ECO:0000313" key="3">
    <source>
        <dbReference type="Proteomes" id="UP000283872"/>
    </source>
</evidence>
<gene>
    <name evidence="2" type="ORF">DWY11_02565</name>
</gene>
<dbReference type="RefSeq" id="WP_117587049.1">
    <property type="nucleotide sequence ID" value="NZ_QRVA01000003.1"/>
</dbReference>
<reference evidence="2 3" key="1">
    <citation type="submission" date="2018-08" db="EMBL/GenBank/DDBJ databases">
        <title>A genome reference for cultivated species of the human gut microbiota.</title>
        <authorList>
            <person name="Zou Y."/>
            <person name="Xue W."/>
            <person name="Luo G."/>
        </authorList>
    </citation>
    <scope>NUCLEOTIDE SEQUENCE [LARGE SCALE GENOMIC DNA]</scope>
    <source>
        <strain evidence="2 3">AF24-12</strain>
    </source>
</reference>
<name>A0A3E5E2E2_9BACT</name>
<comment type="caution">
    <text evidence="2">The sequence shown here is derived from an EMBL/GenBank/DDBJ whole genome shotgun (WGS) entry which is preliminary data.</text>
</comment>
<dbReference type="AlphaFoldDB" id="A0A3E5E2E2"/>
<evidence type="ECO:0000256" key="1">
    <source>
        <dbReference type="SAM" id="MobiDB-lite"/>
    </source>
</evidence>